<evidence type="ECO:0000259" key="3">
    <source>
        <dbReference type="PROSITE" id="PS50290"/>
    </source>
</evidence>
<dbReference type="InterPro" id="IPR046805">
    <property type="entry name" value="Tra1_ring"/>
</dbReference>
<dbReference type="EMBL" id="SOZI01000016">
    <property type="protein sequence ID" value="TNY23087.1"/>
    <property type="molecule type" value="Genomic_DNA"/>
</dbReference>
<feature type="region of interest" description="Disordered" evidence="2">
    <location>
        <begin position="1931"/>
        <end position="1984"/>
    </location>
</feature>
<dbReference type="Pfam" id="PF20206">
    <property type="entry name" value="Tra1_ring"/>
    <property type="match status" value="1"/>
</dbReference>
<keyword evidence="6" id="KW-1185">Reference proteome</keyword>
<comment type="similarity">
    <text evidence="1">Belongs to the PI3/PI4-kinase family. TRA1 subfamily.</text>
</comment>
<dbReference type="GO" id="GO:0006281">
    <property type="term" value="P:DNA repair"/>
    <property type="evidence" value="ECO:0007669"/>
    <property type="project" value="TreeGrafter"/>
</dbReference>
<dbReference type="InterPro" id="IPR011009">
    <property type="entry name" value="Kinase-like_dom_sf"/>
</dbReference>
<dbReference type="InterPro" id="IPR003151">
    <property type="entry name" value="PIK-rel_kinase_FAT"/>
</dbReference>
<dbReference type="PANTHER" id="PTHR11139">
    <property type="entry name" value="ATAXIA TELANGIECTASIA MUTATED ATM -RELATED"/>
    <property type="match status" value="1"/>
</dbReference>
<feature type="compositionally biased region" description="Low complexity" evidence="2">
    <location>
        <begin position="221"/>
        <end position="244"/>
    </location>
</feature>
<feature type="compositionally biased region" description="Low complexity" evidence="2">
    <location>
        <begin position="1"/>
        <end position="17"/>
    </location>
</feature>
<proteinExistence type="inferred from homology"/>
<accession>A0A5C5G1V5</accession>
<dbReference type="InterPro" id="IPR016024">
    <property type="entry name" value="ARM-type_fold"/>
</dbReference>
<dbReference type="GO" id="GO:0035267">
    <property type="term" value="C:NuA4 histone acetyltransferase complex"/>
    <property type="evidence" value="ECO:0007669"/>
    <property type="project" value="TreeGrafter"/>
</dbReference>
<evidence type="ECO:0000259" key="4">
    <source>
        <dbReference type="PROSITE" id="PS51189"/>
    </source>
</evidence>
<feature type="region of interest" description="Disordered" evidence="2">
    <location>
        <begin position="213"/>
        <end position="253"/>
    </location>
</feature>
<dbReference type="PROSITE" id="PS50290">
    <property type="entry name" value="PI3_4_KINASE_3"/>
    <property type="match status" value="1"/>
</dbReference>
<dbReference type="InterPro" id="IPR050517">
    <property type="entry name" value="DDR_Repair_Kinase"/>
</dbReference>
<dbReference type="PANTHER" id="PTHR11139:SF1">
    <property type="entry name" value="TRANSFORMATION_TRANSCRIPTION DOMAIN-ASSOCIATED PROTEIN"/>
    <property type="match status" value="1"/>
</dbReference>
<feature type="region of interest" description="Disordered" evidence="2">
    <location>
        <begin position="165"/>
        <end position="184"/>
    </location>
</feature>
<name>A0A5C5G1V5_9BASI</name>
<feature type="compositionally biased region" description="Low complexity" evidence="2">
    <location>
        <begin position="3064"/>
        <end position="3080"/>
    </location>
</feature>
<feature type="region of interest" description="Disordered" evidence="2">
    <location>
        <begin position="3062"/>
        <end position="3113"/>
    </location>
</feature>
<dbReference type="GO" id="GO:0000124">
    <property type="term" value="C:SAGA complex"/>
    <property type="evidence" value="ECO:0007669"/>
    <property type="project" value="TreeGrafter"/>
</dbReference>
<dbReference type="STRING" id="5288.A0A5C5G1V5"/>
<sequence length="3670" mass="412310">MGPPSSSSAGRASSRPALPGTFGQGSPLEGQSFETIADKLRDNSLDFKVKTNLATELRDVIDMYQKDLDLGRLFEVLLPCFTDILRTGKPSFVSTSGEHLTARNRPQKLRNLLIQILHRLPHVEPLRQHASSLMSLLLSLLRIESEDNAVLCMKVIIDLHRTYSRPPPPSSAQPPADGTPDPTVAQIESSVDEFLEIVADLFKNMGSVVEETFRDSRQTRSQGAAASAASDAQSPSSGGPPSIEGEGGAGGGPVVHAPAMRSFKLLQDCPASIVFIFQTYRPLVNKAITIFVPLVFEFIQMQAEPQRRKHESMEPGKSWVGICPEIPKDKRGAFQDMVMAQTKTMSFLAYIHRVSNTALQSYLNVLPEIAVRLMKDCPSEAVSMKRDLIIATRHILQSDLRTAFLSQIDTLLDEHVLTGNSVTGHENLRPLAFSMLADLIHHCRADLTLHQLSRVVHTYCANVHDPTLASAIQTMCSKLLLNLIDPIASKEPQEAVKILQRILLAFVARMEAMAEVRDEWAKWSKAREPLVGTVDKLALDDVDIERAKPIKKAVVMVDPGPDPVKDARFLYRNLLFGFKTLGLALNRMGGQGPDAELMCRFFDAAVKCMVLFDPARDQGREQKEVMEVLTSTLVQTELVIFQEVIESRMGFFFDELIRNHELLVIPQSLLSNENVSQHFVAILFRFLSARLPDLGNNNKENTSVMLRLYKMSFMAVTIFPEKNEPVLLPHLSNLIMNSLKLASQAAEPNSYYLLLRALFRSIGGGRFEILYNEVLPLLQTLLEQLNALLKSADKSRKDLFAELILTVPVRLSVLLPYLSYLMRPLVHALQAGSELVSQGLRTLELCVDNLTQEFLNPLFAPVIDEVMVGLWRLLRPLPFNHQHAHTTMRILGKIGGRNRKGFDPPKLEWKPVGPEALLDVKFEGKDAAIRIGPIVDVALKIIKRGDVHYRRVAYQFLKYSVACFIRQGLPSGEPETTFGLVLKGLYDATRVDDFADEANKYMLDLARLIFAFELGKELPENPVQARQSMPLSSAFVDAVIENLCTVETPDLSKAAAQTKAVMEVLISRRNLGAGANARLDAATSLLHQMGSRLASHCYDPSWQRKTGAARGMSLLISDVGIETKWVIEHEIEFTRALLFALKDMPGESPSNAGMVVDTLLHLVRVCSKTTTPEEKQASRTTLNYLVGLLLVEVSSQVAPVRDAVKRALKIVSEEEGKSLTEMLTPVKDRLLGPIFTKPLRALGFTMQIGHIDAVTYCITLDPPLIEVDDQLVRLLHEALGIADAEDVALLGGKITSKTTAPLTQLRVVCVQLLSAALANPQLNTPAYNQTRIRALSVYFKLLYSKAPEVVDAAYQSLKQVMLAQGKLPKDLLQTGLKPVLMNLADHKKLSVASLHGLARLLELLTNYFKVEIGQKLVDHFRSLAVPADILRATAKQPSEDGELEVMAAITNIFHLLPHPAAGQYLDDVIEMVVQVERLLKKLKSSIFTPPLAKFLALHPEKTTMFFFGRLAEERYVPTFRAVLASEHAQPIRDWIETHAESLIQPCLDKDGDVGYHVALVIRELAAVDPRWLVRCDKVVPALITRWVSDIRRTRLRRQGLPHVQQLKEDAVVVEIFTGYLEQVEHIDLLFHLVEAYTYLTSADHTALSRFLNRHVALSTNLDFRRQVLDRFLDIYENPVVKSAHKSAALRLLVNPILLVAYSRGEREAGLLDASFVTKVHAKPPSEFGTLDDEELRVELCHMSTILIRMAPKLLDAVKKDVIKFGWMSIRFDDITVTQTAYILIATFLAAYESPAKIVGQIYVALLRAHQPEARNLVREALDILAPALPQRMPGGAPSAPGQIPGWAYFTRKTLIEEGSTMSLLVNIYQLIVRHPDLFFAAREQFFPHIVASLAKLTLSSTTTDTRVLTLDVIEVILKWEKKRVELAKQDDTRMDVEGSGSGSGDAAGADTGAVEPRSPKRAKTERGASRAPSTASSSANATYVPPQSLRDQVVNNLLRFISNSQEPVQRNNLVFRALALLRELIGPGVWGESNVKLSFFQRTFANDVTDETLSQLCNSAEVLNVVSSYKPTEWHVQNVAVLHGIVEKGFTSGEMRLTSSLRPVVERLFDHLPRNVTADSSDVPPAAKAFIEWARTTVDEGLRAMYNLPAVILILQSWSKVEPERIDGFVPALIRVFTRYLKEHTASATVVSSVDPNLRLLVSSLDVLRQRVSHLGEQRRWFLSGIVQLVEKSSNIDVCRFLLQMVRKWVFDKDEPFPTLKEKAGILAKMTAFEARSSEALQKDFLNLILDIYTDPALARSELTLRLEPAFLMGCKVRDPVIRSKFLATFDKSLATGLFSRLHYILGVQSWETLSETYWIHQALDLLLGAVDTKDPLFVPGASLDGVKHAPVAFARQLESYSTGELLAAARKLLYADPNATHATWISTFKTGWSCLGRSEQRHLTEFMVTLLVKEYHLRSVDRRPNVIQTLLQSAFACSPALVLPPHVVRYHARTFNAWYTGIELLQDTLENPRESDTVKETAMDALTELYAELSEDDLLYGLWRRRAAYNETNSALSWEQIGQWGQAQVLHESAQITARSGVMPFTESELALWEDHWINTAQKLQQWDVLNDMAKNEGNKELLLECAWRLADWNQERPMIEDALASMNPVATPRRRVFETYLALLAAYSAKTQDEANNAKKMFAKLCDEGVQLSLRKWYYLPETVTQAHYPLLQTFQQFVELQETQQIFASLAGTNANNLDTRSAELKSIVGTWRDRLPNLWDDIDVWSDLVAWRQHVFSAINKAYLPLVPPPNAPGAPQNASSFAYRGFHETAWIINRFAHVARKHHLNEVCITSLTKIYTLPNIEIQEAFLKLREQAKAHYQNPSELASGLEVINNTNLMYFNGPQKAEFFTLKGMFLAKLHLHDEANQTFNLAVSMDMSFPKAWAEWGEYHDRMFKENPADLTIAANAVSCYLQAAGLYKSAKVRKLLVRILWLLSLDDAAGTISKAFDNYKGEIPTWYWITFVPQLLLTLSQREARYVRVILLKIAKTYPQALFFQLRTTRDDLSLAKRQWQAQEHAKMQQLKRQQEQQAAANGDAPPPADQAEGADGAPSIVTPGGTQVAGAPAPGPRHPWDYIDEIMAVLKTAFPLLALSMEMIVDQISSRFKPTPDEDIYRLISALLADALSQYIQRAQNPNDDGLLPQTTNTNIARFAESLHPTHVKAQFEKDFLTTKPTLREYVQRLQDWRDRYEAMLNKKPKRASLEASSHWLVEFQYQKFDEIEVPGQYLQHEDNNNNFVRISHFANKYDVNRGTGVYYRRLTILGQDGSVHQFMIQIPAVRTSRREERIMQLFRMLNCTLANRKESRKRNLQFTVPVVVPLSPSVRIIENDASITSMQEILEQHCDELGLRKEDPILAVTERLRTLHRQEPPLDVRLSRLLLLSLTRAVADPDATRLQKAQIWSARQEILDEVACKMVPDDVLKKYLVKSMASSNDLWHLRKHMTTSYAAFVFMTYTLSMADRRPSRIHISRATGKLYTSDMVPSIVPGKPELFHNEPVPFRFTPNFQRFIGPHGTEGLLTSSLMAIARALTESEYDLEHRLSIFVGEEIRTWFAMSKTEPRANLRDYMLGAVDNVTRKARVLSCKLEREKPPSAVTPVCASITQLLLAATAPQNLSQTDPQWVAAL</sequence>
<dbReference type="InterPro" id="IPR046807">
    <property type="entry name" value="Tra1_central"/>
</dbReference>
<evidence type="ECO:0000256" key="2">
    <source>
        <dbReference type="SAM" id="MobiDB-lite"/>
    </source>
</evidence>
<feature type="region of interest" description="Disordered" evidence="2">
    <location>
        <begin position="1"/>
        <end position="28"/>
    </location>
</feature>
<dbReference type="CDD" id="cd05163">
    <property type="entry name" value="PIKK_TRRAP"/>
    <property type="match status" value="1"/>
</dbReference>
<feature type="compositionally biased region" description="Low complexity" evidence="2">
    <location>
        <begin position="1969"/>
        <end position="1981"/>
    </location>
</feature>
<organism evidence="5 6">
    <name type="scientific">Rhodotorula diobovata</name>
    <dbReference type="NCBI Taxonomy" id="5288"/>
    <lineage>
        <taxon>Eukaryota</taxon>
        <taxon>Fungi</taxon>
        <taxon>Dikarya</taxon>
        <taxon>Basidiomycota</taxon>
        <taxon>Pucciniomycotina</taxon>
        <taxon>Microbotryomycetes</taxon>
        <taxon>Sporidiobolales</taxon>
        <taxon>Sporidiobolaceae</taxon>
        <taxon>Rhodotorula</taxon>
    </lineage>
</organism>
<feature type="domain" description="PI3K/PI4K catalytic" evidence="3">
    <location>
        <begin position="3287"/>
        <end position="3640"/>
    </location>
</feature>
<feature type="domain" description="FAT" evidence="4">
    <location>
        <begin position="2488"/>
        <end position="3048"/>
    </location>
</feature>
<dbReference type="SUPFAM" id="SSF56112">
    <property type="entry name" value="Protein kinase-like (PK-like)"/>
    <property type="match status" value="1"/>
</dbReference>
<dbReference type="InterPro" id="IPR014009">
    <property type="entry name" value="PIK_FAT"/>
</dbReference>
<dbReference type="InterPro" id="IPR000403">
    <property type="entry name" value="PI3/4_kinase_cat_dom"/>
</dbReference>
<dbReference type="Proteomes" id="UP000311382">
    <property type="component" value="Unassembled WGS sequence"/>
</dbReference>
<dbReference type="Gene3D" id="1.10.1070.11">
    <property type="entry name" value="Phosphatidylinositol 3-/4-kinase, catalytic domain"/>
    <property type="match status" value="1"/>
</dbReference>
<dbReference type="PROSITE" id="PS51189">
    <property type="entry name" value="FAT"/>
    <property type="match status" value="1"/>
</dbReference>
<evidence type="ECO:0000313" key="5">
    <source>
        <dbReference type="EMBL" id="TNY23087.1"/>
    </source>
</evidence>
<gene>
    <name evidence="5" type="ORF">DMC30DRAFT_410807</name>
</gene>
<dbReference type="Pfam" id="PF20175">
    <property type="entry name" value="Tra1_central"/>
    <property type="match status" value="1"/>
</dbReference>
<evidence type="ECO:0000313" key="6">
    <source>
        <dbReference type="Proteomes" id="UP000311382"/>
    </source>
</evidence>
<reference evidence="5 6" key="1">
    <citation type="submission" date="2019-03" db="EMBL/GenBank/DDBJ databases">
        <title>Rhodosporidium diobovatum UCD-FST 08-225 genome sequencing, assembly, and annotation.</title>
        <authorList>
            <person name="Fakankun I.U."/>
            <person name="Fristensky B."/>
            <person name="Levin D.B."/>
        </authorList>
    </citation>
    <scope>NUCLEOTIDE SEQUENCE [LARGE SCALE GENOMIC DNA]</scope>
    <source>
        <strain evidence="5 6">UCD-FST 08-225</strain>
    </source>
</reference>
<dbReference type="SMART" id="SM00146">
    <property type="entry name" value="PI3Kc"/>
    <property type="match status" value="1"/>
</dbReference>
<dbReference type="Pfam" id="PF02259">
    <property type="entry name" value="FAT"/>
    <property type="match status" value="1"/>
</dbReference>
<protein>
    <submittedName>
        <fullName evidence="5">Uncharacterized protein</fullName>
    </submittedName>
</protein>
<dbReference type="OrthoDB" id="5570127at2759"/>
<comment type="caution">
    <text evidence="5">The sequence shown here is derived from an EMBL/GenBank/DDBJ whole genome shotgun (WGS) entry which is preliminary data.</text>
</comment>
<dbReference type="InterPro" id="IPR036940">
    <property type="entry name" value="PI3/4_kinase_cat_sf"/>
</dbReference>
<evidence type="ECO:0000256" key="1">
    <source>
        <dbReference type="ARBA" id="ARBA00007234"/>
    </source>
</evidence>
<dbReference type="Pfam" id="PF00454">
    <property type="entry name" value="PI3_PI4_kinase"/>
    <property type="match status" value="1"/>
</dbReference>
<dbReference type="SUPFAM" id="SSF48371">
    <property type="entry name" value="ARM repeat"/>
    <property type="match status" value="3"/>
</dbReference>
<dbReference type="GO" id="GO:0006355">
    <property type="term" value="P:regulation of DNA-templated transcription"/>
    <property type="evidence" value="ECO:0007669"/>
    <property type="project" value="TreeGrafter"/>
</dbReference>
<dbReference type="GO" id="GO:0005634">
    <property type="term" value="C:nucleus"/>
    <property type="evidence" value="ECO:0007669"/>
    <property type="project" value="TreeGrafter"/>
</dbReference>